<comment type="caution">
    <text evidence="5">The sequence shown here is derived from an EMBL/GenBank/DDBJ whole genome shotgun (WGS) entry which is preliminary data.</text>
</comment>
<dbReference type="PANTHER" id="PTHR43280:SF2">
    <property type="entry name" value="HTH-TYPE TRANSCRIPTIONAL REGULATOR EXSA"/>
    <property type="match status" value="1"/>
</dbReference>
<reference evidence="5 6" key="1">
    <citation type="submission" date="2024-04" db="EMBL/GenBank/DDBJ databases">
        <title>Human intestinal bacterial collection.</title>
        <authorList>
            <person name="Pauvert C."/>
            <person name="Hitch T.C.A."/>
            <person name="Clavel T."/>
        </authorList>
    </citation>
    <scope>NUCLEOTIDE SEQUENCE [LARGE SCALE GENOMIC DNA]</scope>
    <source>
        <strain evidence="5 6">CLA-AA-H161</strain>
    </source>
</reference>
<dbReference type="InterPro" id="IPR003313">
    <property type="entry name" value="AraC-bd"/>
</dbReference>
<accession>A0ABV1CJQ6</accession>
<dbReference type="SUPFAM" id="SSF46689">
    <property type="entry name" value="Homeodomain-like"/>
    <property type="match status" value="2"/>
</dbReference>
<evidence type="ECO:0000256" key="1">
    <source>
        <dbReference type="ARBA" id="ARBA00023015"/>
    </source>
</evidence>
<feature type="domain" description="HTH araC/xylS-type" evidence="4">
    <location>
        <begin position="219"/>
        <end position="317"/>
    </location>
</feature>
<sequence>MFEHIHFFNWKSNFDTKDVLTHKGYPLFKTKYPKLISEINDYHIEGKSRYLLSRPLSQNQQEYLLYMQSFSLMEMEEPYYTKRQNYASLLILFTYEGEGTLIYREKSYTLKAGDIFIIDCRTAHHYRTKNKFWKHSDLHIWGNYAEYIYLELFSQRSPVFHCKQENVFQSQLEKILRLQTSTQKNWAILTSHEIENLLFLLESWTAPSQVQTTIPENIVLLRTYLEHHFQTSFSLDEMAKFSGMSKYHLCREFKKYIGFSPKEYILDLRISQAKFLLQSSSIPSCHIGTIVGFSTEANFIRQFKQNTGMTPGQYRKQFDL</sequence>
<evidence type="ECO:0000256" key="3">
    <source>
        <dbReference type="ARBA" id="ARBA00023163"/>
    </source>
</evidence>
<dbReference type="InterPro" id="IPR009057">
    <property type="entry name" value="Homeodomain-like_sf"/>
</dbReference>
<dbReference type="Pfam" id="PF02311">
    <property type="entry name" value="AraC_binding"/>
    <property type="match status" value="1"/>
</dbReference>
<dbReference type="RefSeq" id="WP_117854685.1">
    <property type="nucleotide sequence ID" value="NZ_JBBNFW010000091.1"/>
</dbReference>
<keyword evidence="1" id="KW-0805">Transcription regulation</keyword>
<keyword evidence="6" id="KW-1185">Reference proteome</keyword>
<proteinExistence type="predicted"/>
<dbReference type="PANTHER" id="PTHR43280">
    <property type="entry name" value="ARAC-FAMILY TRANSCRIPTIONAL REGULATOR"/>
    <property type="match status" value="1"/>
</dbReference>
<gene>
    <name evidence="5" type="ORF">AAAX94_02295</name>
</gene>
<dbReference type="SUPFAM" id="SSF51215">
    <property type="entry name" value="Regulatory protein AraC"/>
    <property type="match status" value="1"/>
</dbReference>
<name>A0ABV1CJQ6_9FIRM</name>
<dbReference type="EMBL" id="JBBNFW010000091">
    <property type="protein sequence ID" value="MEQ2411881.1"/>
    <property type="molecule type" value="Genomic_DNA"/>
</dbReference>
<evidence type="ECO:0000256" key="2">
    <source>
        <dbReference type="ARBA" id="ARBA00023125"/>
    </source>
</evidence>
<evidence type="ECO:0000259" key="4">
    <source>
        <dbReference type="PROSITE" id="PS01124"/>
    </source>
</evidence>
<keyword evidence="2" id="KW-0238">DNA-binding</keyword>
<dbReference type="Gene3D" id="2.60.120.280">
    <property type="entry name" value="Regulatory protein AraC"/>
    <property type="match status" value="1"/>
</dbReference>
<dbReference type="SMART" id="SM00342">
    <property type="entry name" value="HTH_ARAC"/>
    <property type="match status" value="1"/>
</dbReference>
<dbReference type="Pfam" id="PF12833">
    <property type="entry name" value="HTH_18"/>
    <property type="match status" value="1"/>
</dbReference>
<dbReference type="InterPro" id="IPR037923">
    <property type="entry name" value="HTH-like"/>
</dbReference>
<dbReference type="PROSITE" id="PS01124">
    <property type="entry name" value="HTH_ARAC_FAMILY_2"/>
    <property type="match status" value="1"/>
</dbReference>
<protein>
    <submittedName>
        <fullName evidence="5">AraC family transcriptional regulator</fullName>
    </submittedName>
</protein>
<keyword evidence="3" id="KW-0804">Transcription</keyword>
<dbReference type="Proteomes" id="UP001470752">
    <property type="component" value="Unassembled WGS sequence"/>
</dbReference>
<evidence type="ECO:0000313" key="6">
    <source>
        <dbReference type="Proteomes" id="UP001470752"/>
    </source>
</evidence>
<dbReference type="InterPro" id="IPR018060">
    <property type="entry name" value="HTH_AraC"/>
</dbReference>
<dbReference type="Gene3D" id="1.10.10.60">
    <property type="entry name" value="Homeodomain-like"/>
    <property type="match status" value="2"/>
</dbReference>
<organism evidence="5 6">
    <name type="scientific">Blautia acetigignens</name>
    <dbReference type="NCBI Taxonomy" id="2981783"/>
    <lineage>
        <taxon>Bacteria</taxon>
        <taxon>Bacillati</taxon>
        <taxon>Bacillota</taxon>
        <taxon>Clostridia</taxon>
        <taxon>Lachnospirales</taxon>
        <taxon>Lachnospiraceae</taxon>
        <taxon>Blautia</taxon>
    </lineage>
</organism>
<evidence type="ECO:0000313" key="5">
    <source>
        <dbReference type="EMBL" id="MEQ2411881.1"/>
    </source>
</evidence>